<evidence type="ECO:0000256" key="2">
    <source>
        <dbReference type="SAM" id="MobiDB-lite"/>
    </source>
</evidence>
<dbReference type="STRING" id="391616.OA238_c20080"/>
<evidence type="ECO:0000256" key="3">
    <source>
        <dbReference type="SAM" id="Phobius"/>
    </source>
</evidence>
<dbReference type="InterPro" id="IPR017560">
    <property type="entry name" value="Cyt_c_biogenesis_CcmI"/>
</dbReference>
<reference evidence="4 5" key="1">
    <citation type="journal article" date="2013" name="PLoS ONE">
        <title>Poles Apart: Arctic and Antarctic Octadecabacter strains Share High Genome Plasticity and a New Type of Xanthorhodopsin.</title>
        <authorList>
            <person name="Vollmers J."/>
            <person name="Voget S."/>
            <person name="Dietrich S."/>
            <person name="Gollnow K."/>
            <person name="Smits M."/>
            <person name="Meyer K."/>
            <person name="Brinkhoff T."/>
            <person name="Simon M."/>
            <person name="Daniel R."/>
        </authorList>
    </citation>
    <scope>NUCLEOTIDE SEQUENCE [LARGE SCALE GENOMIC DNA]</scope>
    <source>
        <strain evidence="4 5">238</strain>
    </source>
</reference>
<evidence type="ECO:0000313" key="4">
    <source>
        <dbReference type="EMBL" id="AGI72111.1"/>
    </source>
</evidence>
<proteinExistence type="predicted"/>
<feature type="region of interest" description="Disordered" evidence="2">
    <location>
        <begin position="132"/>
        <end position="158"/>
    </location>
</feature>
<dbReference type="NCBIfam" id="TIGR03142">
    <property type="entry name" value="cytochro_ccmI"/>
    <property type="match status" value="1"/>
</dbReference>
<accession>M9RNV5</accession>
<feature type="compositionally biased region" description="Polar residues" evidence="2">
    <location>
        <begin position="141"/>
        <end position="151"/>
    </location>
</feature>
<evidence type="ECO:0000256" key="1">
    <source>
        <dbReference type="ARBA" id="ARBA00022748"/>
    </source>
</evidence>
<protein>
    <submittedName>
        <fullName evidence="4">Cytochrome c-type biogenesis protein CycH</fullName>
    </submittedName>
</protein>
<keyword evidence="1" id="KW-0201">Cytochrome c-type biogenesis</keyword>
<dbReference type="KEGG" id="oar:OA238_c20080"/>
<dbReference type="Proteomes" id="UP000004688">
    <property type="component" value="Chromosome"/>
</dbReference>
<dbReference type="eggNOG" id="COG4235">
    <property type="taxonomic scope" value="Bacteria"/>
</dbReference>
<dbReference type="Gene3D" id="1.25.40.10">
    <property type="entry name" value="Tetratricopeptide repeat domain"/>
    <property type="match status" value="1"/>
</dbReference>
<dbReference type="SUPFAM" id="SSF48452">
    <property type="entry name" value="TPR-like"/>
    <property type="match status" value="1"/>
</dbReference>
<feature type="transmembrane region" description="Helical" evidence="3">
    <location>
        <begin position="96"/>
        <end position="116"/>
    </location>
</feature>
<keyword evidence="3" id="KW-1133">Transmembrane helix</keyword>
<sequence length="406" mass="43669">MIFGLICIALTALSIAAVLAPLWRGDGPDATPVFGADTDIDIYRDQLAEVDRDLARGVLDSIEADRTRIEISRRLLHADANTRSATTGAPRTANRAAMIVLAAAMLLGAGALYWQLGAPGNDDFPRAQRIAEGEERRENRPSQQAAEQANPETDAISQADAGTREILQALRGAAFERPDEVQAWAYLAQIEASVGNMQRAARAQEQTIALLGDAAVDTDFVRLLDFLVIGTQGYVSPEVEAITVSLLQADPDNTAAQYYAGLLYAQNDRPDRAFGFWRRVVEDGDQGTLYWDFAAGQIENVAAQLGINYALPDQRGPTADDLAAAQDMTDQDRNAMIQGMVGQLADRLATEGGPPQDWARLISSLTVLGETETALTVLSEAEASFGGDVQAVQILRRAAQEAGLIE</sequence>
<name>M9RNV5_9RHOB</name>
<dbReference type="GO" id="GO:0017004">
    <property type="term" value="P:cytochrome complex assembly"/>
    <property type="evidence" value="ECO:0007669"/>
    <property type="project" value="UniProtKB-KW"/>
</dbReference>
<keyword evidence="3" id="KW-0812">Transmembrane</keyword>
<dbReference type="InterPro" id="IPR011990">
    <property type="entry name" value="TPR-like_helical_dom_sf"/>
</dbReference>
<keyword evidence="5" id="KW-1185">Reference proteome</keyword>
<gene>
    <name evidence="4" type="primary">cycH</name>
    <name evidence="4" type="ORF">OA238_c20080</name>
</gene>
<keyword evidence="3" id="KW-0472">Membrane</keyword>
<organism evidence="4 5">
    <name type="scientific">Octadecabacter arcticus 238</name>
    <dbReference type="NCBI Taxonomy" id="391616"/>
    <lineage>
        <taxon>Bacteria</taxon>
        <taxon>Pseudomonadati</taxon>
        <taxon>Pseudomonadota</taxon>
        <taxon>Alphaproteobacteria</taxon>
        <taxon>Rhodobacterales</taxon>
        <taxon>Roseobacteraceae</taxon>
        <taxon>Octadecabacter</taxon>
    </lineage>
</organism>
<evidence type="ECO:0000313" key="5">
    <source>
        <dbReference type="Proteomes" id="UP000004688"/>
    </source>
</evidence>
<dbReference type="HOGENOM" id="CLU_036074_4_1_5"/>
<dbReference type="RefSeq" id="WP_015495229.1">
    <property type="nucleotide sequence ID" value="NC_020908.1"/>
</dbReference>
<dbReference type="EMBL" id="CP003742">
    <property type="protein sequence ID" value="AGI72111.1"/>
    <property type="molecule type" value="Genomic_DNA"/>
</dbReference>
<dbReference type="AlphaFoldDB" id="M9RNV5"/>